<name>A0ABT1IBA5_9PSEU</name>
<evidence type="ECO:0000313" key="2">
    <source>
        <dbReference type="Proteomes" id="UP001205185"/>
    </source>
</evidence>
<dbReference type="NCBIfam" id="NF047719">
    <property type="entry name" value="SCO6745_fam_HTH"/>
    <property type="match status" value="1"/>
</dbReference>
<dbReference type="InterPro" id="IPR054058">
    <property type="entry name" value="HTH_67"/>
</dbReference>
<dbReference type="Pfam" id="PF21863">
    <property type="entry name" value="HTH_67"/>
    <property type="match status" value="1"/>
</dbReference>
<accession>A0ABT1IBA5</accession>
<reference evidence="1 2" key="1">
    <citation type="submission" date="2022-06" db="EMBL/GenBank/DDBJ databases">
        <title>Genomic Encyclopedia of Archaeal and Bacterial Type Strains, Phase II (KMG-II): from individual species to whole genera.</title>
        <authorList>
            <person name="Goeker M."/>
        </authorList>
    </citation>
    <scope>NUCLEOTIDE SEQUENCE [LARGE SCALE GENOMIC DNA]</scope>
    <source>
        <strain evidence="1 2">DSM 44255</strain>
    </source>
</reference>
<keyword evidence="2" id="KW-1185">Reference proteome</keyword>
<sequence>MDPRTLWQCFEPYHAVTYFTPESIAETDALGCKGRWMGYFGMRAAPLGAAPAWLVTSLFYNFHPSRVERQLPDAWAVATPEQYLAARLRGVDGALRRMLGDDVDGPEVAEAADLARALVGWVPTGGRALGAANAALPLPERPHLALWQVCTVLRESRGDGHVAALVTAGLDPVEALVAFAADRGLTAEYMRLARNVPGDEWAAAEERLLARDLLAAPGVLTESGAGLRELVEDLTDDAAAAPWLELGERGTARFVELLAPLALRITRQNDAMRVNPMALASEGRLAELAGVDR</sequence>
<evidence type="ECO:0008006" key="3">
    <source>
        <dbReference type="Google" id="ProtNLM"/>
    </source>
</evidence>
<organism evidence="1 2">
    <name type="scientific">Actinokineospora diospyrosa</name>
    <dbReference type="NCBI Taxonomy" id="103728"/>
    <lineage>
        <taxon>Bacteria</taxon>
        <taxon>Bacillati</taxon>
        <taxon>Actinomycetota</taxon>
        <taxon>Actinomycetes</taxon>
        <taxon>Pseudonocardiales</taxon>
        <taxon>Pseudonocardiaceae</taxon>
        <taxon>Actinokineospora</taxon>
    </lineage>
</organism>
<proteinExistence type="predicted"/>
<protein>
    <recommendedName>
        <fullName evidence="3">SalK</fullName>
    </recommendedName>
</protein>
<dbReference type="Proteomes" id="UP001205185">
    <property type="component" value="Unassembled WGS sequence"/>
</dbReference>
<evidence type="ECO:0000313" key="1">
    <source>
        <dbReference type="EMBL" id="MCP2269920.1"/>
    </source>
</evidence>
<dbReference type="RefSeq" id="WP_253886881.1">
    <property type="nucleotide sequence ID" value="NZ_BAAAVB010000024.1"/>
</dbReference>
<gene>
    <name evidence="1" type="ORF">LV75_002409</name>
</gene>
<comment type="caution">
    <text evidence="1">The sequence shown here is derived from an EMBL/GenBank/DDBJ whole genome shotgun (WGS) entry which is preliminary data.</text>
</comment>
<dbReference type="EMBL" id="JAMTCO010000005">
    <property type="protein sequence ID" value="MCP2269920.1"/>
    <property type="molecule type" value="Genomic_DNA"/>
</dbReference>